<dbReference type="EMBL" id="JACJSV010000004">
    <property type="protein sequence ID" value="MBD2599199.1"/>
    <property type="molecule type" value="Genomic_DNA"/>
</dbReference>
<keyword evidence="2" id="KW-1185">Reference proteome</keyword>
<comment type="caution">
    <text evidence="1">The sequence shown here is derived from an EMBL/GenBank/DDBJ whole genome shotgun (WGS) entry which is preliminary data.</text>
</comment>
<sequence>MDPLTGAAIAVGSIIATKALEKTGEKVGEKVWQQTGKFIENMEKFYCHSATPHFLLSWWISCYASKFDICFDLFPVPLS</sequence>
<evidence type="ECO:0000313" key="1">
    <source>
        <dbReference type="EMBL" id="MBD2599199.1"/>
    </source>
</evidence>
<protein>
    <submittedName>
        <fullName evidence="1">Uncharacterized protein</fullName>
    </submittedName>
</protein>
<dbReference type="Proteomes" id="UP000648873">
    <property type="component" value="Unassembled WGS sequence"/>
</dbReference>
<accession>A0ABR8G7T7</accession>
<reference evidence="1 2" key="1">
    <citation type="journal article" date="2020" name="ISME J.">
        <title>Comparative genomics reveals insights into cyanobacterial evolution and habitat adaptation.</title>
        <authorList>
            <person name="Chen M.Y."/>
            <person name="Teng W.K."/>
            <person name="Zhao L."/>
            <person name="Hu C.X."/>
            <person name="Zhou Y.K."/>
            <person name="Han B.P."/>
            <person name="Song L.R."/>
            <person name="Shu W.S."/>
        </authorList>
    </citation>
    <scope>NUCLEOTIDE SEQUENCE [LARGE SCALE GENOMIC DNA]</scope>
    <source>
        <strain evidence="1 2">FACHB-1342</strain>
    </source>
</reference>
<evidence type="ECO:0000313" key="2">
    <source>
        <dbReference type="Proteomes" id="UP000648873"/>
    </source>
</evidence>
<gene>
    <name evidence="1" type="ORF">H6G40_02780</name>
</gene>
<proteinExistence type="predicted"/>
<dbReference type="RefSeq" id="WP_069475261.1">
    <property type="nucleotide sequence ID" value="NZ_JACJSV010000004.1"/>
</dbReference>
<organism evidence="1 2">
    <name type="scientific">Microcystis viridis FACHB-1342</name>
    <dbReference type="NCBI Taxonomy" id="2692900"/>
    <lineage>
        <taxon>Bacteria</taxon>
        <taxon>Bacillati</taxon>
        <taxon>Cyanobacteriota</taxon>
        <taxon>Cyanophyceae</taxon>
        <taxon>Oscillatoriophycideae</taxon>
        <taxon>Chroococcales</taxon>
        <taxon>Microcystaceae</taxon>
        <taxon>Microcystis</taxon>
    </lineage>
</organism>
<name>A0ABR8G7T7_MICVR</name>